<dbReference type="OrthoDB" id="6398692at2"/>
<evidence type="ECO:0000313" key="3">
    <source>
        <dbReference type="Proteomes" id="UP000273778"/>
    </source>
</evidence>
<organism evidence="2 4">
    <name type="scientific">Shewanella psychromarinicola</name>
    <dbReference type="NCBI Taxonomy" id="2487742"/>
    <lineage>
        <taxon>Bacteria</taxon>
        <taxon>Pseudomonadati</taxon>
        <taxon>Pseudomonadota</taxon>
        <taxon>Gammaproteobacteria</taxon>
        <taxon>Alteromonadales</taxon>
        <taxon>Shewanellaceae</taxon>
        <taxon>Shewanella</taxon>
    </lineage>
</organism>
<evidence type="ECO:0000313" key="1">
    <source>
        <dbReference type="EMBL" id="AZG34948.1"/>
    </source>
</evidence>
<dbReference type="InterPro" id="IPR012659">
    <property type="entry name" value="CHP02444"/>
</dbReference>
<protein>
    <submittedName>
        <fullName evidence="2">TIGR02444 family protein</fullName>
    </submittedName>
</protein>
<keyword evidence="3" id="KW-1185">Reference proteome</keyword>
<evidence type="ECO:0000313" key="4">
    <source>
        <dbReference type="Proteomes" id="UP000278855"/>
    </source>
</evidence>
<dbReference type="EMBL" id="RKKB01000002">
    <property type="protein sequence ID" value="RPA33255.1"/>
    <property type="molecule type" value="Genomic_DNA"/>
</dbReference>
<dbReference type="Pfam" id="PF09523">
    <property type="entry name" value="DUF2390"/>
    <property type="match status" value="1"/>
</dbReference>
<dbReference type="Proteomes" id="UP000273778">
    <property type="component" value="Chromosome"/>
</dbReference>
<dbReference type="RefSeq" id="WP_124012442.1">
    <property type="nucleotide sequence ID" value="NZ_CP034073.1"/>
</dbReference>
<reference evidence="2" key="3">
    <citation type="submission" date="2018-11" db="EMBL/GenBank/DDBJ databases">
        <authorList>
            <person name="Hwang Y.J."/>
            <person name="Hwang C.Y."/>
        </authorList>
    </citation>
    <scope>NUCLEOTIDE SEQUENCE</scope>
    <source>
        <strain evidence="2">R106</strain>
    </source>
</reference>
<dbReference type="Proteomes" id="UP000278855">
    <property type="component" value="Unassembled WGS sequence"/>
</dbReference>
<dbReference type="NCBIfam" id="TIGR02444">
    <property type="entry name" value="TIGR02444 family protein"/>
    <property type="match status" value="1"/>
</dbReference>
<sequence>MSQPFHRQTFSHTIWRHCEQSYSINPQFYIHLQDSYHVNVNILLLAQYLDQQHYVLTQQQWEILTLVVDQWETNVLQPYRRLRRIAKAHLDNDEYQKMLDVELVMERKSQYMLLHKLNLLQGQPLSTDTTDNTEPGNIQHYLSLFGLDESIMAGLTTQTGLINS</sequence>
<evidence type="ECO:0000313" key="2">
    <source>
        <dbReference type="EMBL" id="RPA33255.1"/>
    </source>
</evidence>
<name>A0A3N4E4V5_9GAMM</name>
<dbReference type="EMBL" id="CP034073">
    <property type="protein sequence ID" value="AZG34948.1"/>
    <property type="molecule type" value="Genomic_DNA"/>
</dbReference>
<proteinExistence type="predicted"/>
<reference evidence="4" key="2">
    <citation type="submission" date="2018-11" db="EMBL/GenBank/DDBJ databases">
        <title>Shewanella sp. R106.</title>
        <authorList>
            <person name="Hwang Y.J."/>
            <person name="Hwang C.Y."/>
        </authorList>
    </citation>
    <scope>NUCLEOTIDE SEQUENCE [LARGE SCALE GENOMIC DNA]</scope>
    <source>
        <strain evidence="4">R106</strain>
    </source>
</reference>
<dbReference type="KEGG" id="spsr:EGC80_08435"/>
<gene>
    <name evidence="2" type="ORF">EGC77_07910</name>
    <name evidence="1" type="ORF">EGC80_08435</name>
</gene>
<accession>A0A3N4E4V5</accession>
<reference evidence="1 3" key="1">
    <citation type="submission" date="2018-11" db="EMBL/GenBank/DDBJ databases">
        <title>Shewanella sp. M2.</title>
        <authorList>
            <person name="Hwang Y.J."/>
            <person name="Hwang C.Y."/>
        </authorList>
    </citation>
    <scope>NUCLEOTIDE SEQUENCE [LARGE SCALE GENOMIC DNA]</scope>
    <source>
        <strain evidence="1 3">M2</strain>
    </source>
</reference>
<dbReference type="AlphaFoldDB" id="A0A3N4E4V5"/>